<feature type="compositionally biased region" description="Low complexity" evidence="7">
    <location>
        <begin position="923"/>
        <end position="934"/>
    </location>
</feature>
<dbReference type="SMART" id="SM00060">
    <property type="entry name" value="FN3"/>
    <property type="match status" value="4"/>
</dbReference>
<proteinExistence type="inferred from homology"/>
<dbReference type="PANTHER" id="PTHR10372:SF27">
    <property type="entry name" value="ADHERENS JUNCTION PROTEIN P120"/>
    <property type="match status" value="1"/>
</dbReference>
<dbReference type="SUPFAM" id="SSF48371">
    <property type="entry name" value="ARM repeat"/>
    <property type="match status" value="1"/>
</dbReference>
<evidence type="ECO:0000256" key="7">
    <source>
        <dbReference type="SAM" id="MobiDB-lite"/>
    </source>
</evidence>
<dbReference type="Pfam" id="PF00041">
    <property type="entry name" value="fn3"/>
    <property type="match status" value="3"/>
</dbReference>
<comment type="similarity">
    <text evidence="2">Belongs to the beta-catenin family.</text>
</comment>
<dbReference type="AlphaFoldDB" id="A0A9P1ING8"/>
<feature type="region of interest" description="Disordered" evidence="7">
    <location>
        <begin position="404"/>
        <end position="427"/>
    </location>
</feature>
<feature type="domain" description="Fibronectin type-III" evidence="8">
    <location>
        <begin position="308"/>
        <end position="405"/>
    </location>
</feature>
<comment type="subcellular location">
    <subcellularLocation>
        <location evidence="1">Cell junction</location>
    </subcellularLocation>
</comment>
<dbReference type="CDD" id="cd00063">
    <property type="entry name" value="FN3"/>
    <property type="match status" value="4"/>
</dbReference>
<feature type="region of interest" description="Disordered" evidence="7">
    <location>
        <begin position="1154"/>
        <end position="1251"/>
    </location>
</feature>
<keyword evidence="3" id="KW-0677">Repeat</keyword>
<feature type="domain" description="Fibronectin type-III" evidence="8">
    <location>
        <begin position="524"/>
        <end position="618"/>
    </location>
</feature>
<dbReference type="InterPro" id="IPR003961">
    <property type="entry name" value="FN3_dom"/>
</dbReference>
<sequence>MMSSGGWMQEPMEPIPEEGTEADGSEWGGTIQSDSNSKKTTRKKEVYTSEQINTLVSTVPKESVPPEWLVENQVVDPDMATSYLTESLAGPTSARGSSFSYSYESHYDNPPEEEYQQIVNEDGVHQMQKVTRVTKVTTTRSVRQIPVHSPYSNIDFDSSGLPTPMDGAAQIGSDHEDRHAPPPAPSSFRYSGEGDVPGAPGVPDIVDVGVGEVTVVWSAPHHRNGDAICRGYQLQMKEMPDGEWEDMGVDQLIKDTSCRVTNLTSNEVQFRVSAYGRTGFGPPSNPSSTVKIPISEADIATSAGAPLAPGRPVVIAVDGQGALIEWTAPVADVNASPPQGYQIEYRVYGSRDWIVANDDSLINDTMYTVENLRPNGVYEFRVRGKNADGLGQPSISSGAVAIRPAAPQRSTPARPVSSSIPPPGQPQMVEAGDDWVKLEWSPAGDDCGYVVEYREVGDPSWHTANYDPIIQNGIQVEGLRRNSTYEFCVTSIINDQSSIPSETSDVIQLRPMGRASSLRVAPEMTQAPEFFDIDGDKITICWLPAHSTLPVMGYDVEFRDLQQDDRWYKVNDQPVFACKMTVGDLIFDHNYQFRVLAHNAAGCSAPSPPTTFVHIQPNTSNGYATANTVKYVEAERFGAVPLLQEEIVRESPPLPDRDDSPPPLRRANNNVQWRDPSLKEVIEYLSSTDKDKQLNASGYLQHLTYSDNLIKEETREYGGIPKLIALLKSDNPRIQKNACACLKNLSYGKENDANKMAVLESDGVKGLAEVLRKTHDSSVKDEATAALWNLSSADMLKPVILDAATDILSQQVLNVPVAHLNGGATNGHGNGNGNPATRENFHTLYKNSTGVLRNISAASQQARRRLRDVPNLIEALVDYLTTAIQKGQVDSPTVENVVCLLRNLSYRIQEVVDPNYDPATAHSSSSKKIAASPKPSKKEKESKKKDKSKGPKNIITGPAVLWQPHIVKLYLKLLQDSSNIDTLEASAGAIQNLAACQFPPSAEVRAAVRVEKGLPVLVELIRLPEDFVVCAVATALRNLSIDPRNRELIGKYALRDLLEKLPEPGSRRIPVSDQTIGAILGILFEIVRSSSAYTKDVHELKGTDKLRSLSRSYPTYSHRVCKYASQVLYMMWQHKDLHDGFKRSGLKEADFYSGTARRGDSSTLARPISSQGRERPAPPIAAANLDETLSSGNGYGTYMDTSSTNMRNRPPSATSQTIQRRYDNNHQQPLYASVRKNSANNSPRGVDDSWV</sequence>
<evidence type="ECO:0000256" key="5">
    <source>
        <dbReference type="ARBA" id="ARBA00022949"/>
    </source>
</evidence>
<dbReference type="GO" id="GO:0005886">
    <property type="term" value="C:plasma membrane"/>
    <property type="evidence" value="ECO:0007669"/>
    <property type="project" value="TreeGrafter"/>
</dbReference>
<evidence type="ECO:0000256" key="4">
    <source>
        <dbReference type="ARBA" id="ARBA00022889"/>
    </source>
</evidence>
<accession>A0A9P1ING8</accession>
<dbReference type="PANTHER" id="PTHR10372">
    <property type="entry name" value="PLAKOPHILLIN-RELATED"/>
    <property type="match status" value="1"/>
</dbReference>
<keyword evidence="10" id="KW-1185">Reference proteome</keyword>
<feature type="region of interest" description="Disordered" evidence="7">
    <location>
        <begin position="149"/>
        <end position="199"/>
    </location>
</feature>
<dbReference type="GO" id="GO:0005737">
    <property type="term" value="C:cytoplasm"/>
    <property type="evidence" value="ECO:0007669"/>
    <property type="project" value="TreeGrafter"/>
</dbReference>
<dbReference type="PROSITE" id="PS50176">
    <property type="entry name" value="ARM_REPEAT"/>
    <property type="match status" value="2"/>
</dbReference>
<keyword evidence="5" id="KW-0965">Cell junction</keyword>
<feature type="region of interest" description="Disordered" evidence="7">
    <location>
        <begin position="648"/>
        <end position="670"/>
    </location>
</feature>
<feature type="compositionally biased region" description="Polar residues" evidence="7">
    <location>
        <begin position="1161"/>
        <end position="1171"/>
    </location>
</feature>
<feature type="region of interest" description="Disordered" evidence="7">
    <location>
        <begin position="917"/>
        <end position="952"/>
    </location>
</feature>
<dbReference type="Gene3D" id="2.60.40.10">
    <property type="entry name" value="Immunoglobulins"/>
    <property type="match status" value="4"/>
</dbReference>
<name>A0A9P1ING8_9PELO</name>
<dbReference type="InterPro" id="IPR036116">
    <property type="entry name" value="FN3_sf"/>
</dbReference>
<feature type="compositionally biased region" description="Acidic residues" evidence="7">
    <location>
        <begin position="15"/>
        <end position="24"/>
    </location>
</feature>
<comment type="caution">
    <text evidence="9">The sequence shown here is derived from an EMBL/GenBank/DDBJ whole genome shotgun (WGS) entry which is preliminary data.</text>
</comment>
<dbReference type="GO" id="GO:0098609">
    <property type="term" value="P:cell-cell adhesion"/>
    <property type="evidence" value="ECO:0007669"/>
    <property type="project" value="InterPro"/>
</dbReference>
<dbReference type="EMBL" id="CANHGI010000004">
    <property type="protein sequence ID" value="CAI5447841.1"/>
    <property type="molecule type" value="Genomic_DNA"/>
</dbReference>
<dbReference type="InterPro" id="IPR016024">
    <property type="entry name" value="ARM-type_fold"/>
</dbReference>
<dbReference type="InterPro" id="IPR000225">
    <property type="entry name" value="Armadillo"/>
</dbReference>
<dbReference type="SUPFAM" id="SSF49265">
    <property type="entry name" value="Fibronectin type III"/>
    <property type="match status" value="2"/>
</dbReference>
<feature type="region of interest" description="Disordered" evidence="7">
    <location>
        <begin position="1"/>
        <end position="46"/>
    </location>
</feature>
<evidence type="ECO:0000256" key="1">
    <source>
        <dbReference type="ARBA" id="ARBA00004282"/>
    </source>
</evidence>
<dbReference type="Gene3D" id="1.25.10.10">
    <property type="entry name" value="Leucine-rich Repeat Variant"/>
    <property type="match status" value="1"/>
</dbReference>
<feature type="compositionally biased region" description="Polar residues" evidence="7">
    <location>
        <begin position="1199"/>
        <end position="1243"/>
    </location>
</feature>
<dbReference type="InterPro" id="IPR028435">
    <property type="entry name" value="Plakophilin/d_Catenin"/>
</dbReference>
<dbReference type="SMART" id="SM00185">
    <property type="entry name" value="ARM"/>
    <property type="match status" value="5"/>
</dbReference>
<reference evidence="9" key="1">
    <citation type="submission" date="2022-11" db="EMBL/GenBank/DDBJ databases">
        <authorList>
            <person name="Kikuchi T."/>
        </authorList>
    </citation>
    <scope>NUCLEOTIDE SEQUENCE</scope>
    <source>
        <strain evidence="9">PS1010</strain>
    </source>
</reference>
<dbReference type="GO" id="GO:0005634">
    <property type="term" value="C:nucleus"/>
    <property type="evidence" value="ECO:0007669"/>
    <property type="project" value="TreeGrafter"/>
</dbReference>
<evidence type="ECO:0000256" key="6">
    <source>
        <dbReference type="PROSITE-ProRule" id="PRU00259"/>
    </source>
</evidence>
<feature type="compositionally biased region" description="Polar residues" evidence="7">
    <location>
        <begin position="408"/>
        <end position="419"/>
    </location>
</feature>
<dbReference type="GO" id="GO:0005912">
    <property type="term" value="C:adherens junction"/>
    <property type="evidence" value="ECO:0007669"/>
    <property type="project" value="TreeGrafter"/>
</dbReference>
<keyword evidence="4" id="KW-0130">Cell adhesion</keyword>
<dbReference type="OrthoDB" id="3245100at2759"/>
<dbReference type="Proteomes" id="UP001152747">
    <property type="component" value="Unassembled WGS sequence"/>
</dbReference>
<feature type="repeat" description="ARM" evidence="6">
    <location>
        <begin position="1012"/>
        <end position="1049"/>
    </location>
</feature>
<evidence type="ECO:0000313" key="10">
    <source>
        <dbReference type="Proteomes" id="UP001152747"/>
    </source>
</evidence>
<dbReference type="PROSITE" id="PS50853">
    <property type="entry name" value="FN3"/>
    <property type="match status" value="4"/>
</dbReference>
<protein>
    <recommendedName>
        <fullName evidence="8">Fibronectin type-III domain-containing protein</fullName>
    </recommendedName>
</protein>
<evidence type="ECO:0000313" key="9">
    <source>
        <dbReference type="EMBL" id="CAI5447841.1"/>
    </source>
</evidence>
<dbReference type="Pfam" id="PF00514">
    <property type="entry name" value="Arm"/>
    <property type="match status" value="3"/>
</dbReference>
<evidence type="ECO:0000256" key="3">
    <source>
        <dbReference type="ARBA" id="ARBA00022737"/>
    </source>
</evidence>
<organism evidence="9 10">
    <name type="scientific">Caenorhabditis angaria</name>
    <dbReference type="NCBI Taxonomy" id="860376"/>
    <lineage>
        <taxon>Eukaryota</taxon>
        <taxon>Metazoa</taxon>
        <taxon>Ecdysozoa</taxon>
        <taxon>Nematoda</taxon>
        <taxon>Chromadorea</taxon>
        <taxon>Rhabditida</taxon>
        <taxon>Rhabditina</taxon>
        <taxon>Rhabditomorpha</taxon>
        <taxon>Rhabditoidea</taxon>
        <taxon>Rhabditidae</taxon>
        <taxon>Peloderinae</taxon>
        <taxon>Caenorhabditis</taxon>
    </lineage>
</organism>
<feature type="repeat" description="ARM" evidence="6">
    <location>
        <begin position="718"/>
        <end position="763"/>
    </location>
</feature>
<evidence type="ECO:0000259" key="8">
    <source>
        <dbReference type="PROSITE" id="PS50853"/>
    </source>
</evidence>
<feature type="domain" description="Fibronectin type-III" evidence="8">
    <location>
        <begin position="199"/>
        <end position="295"/>
    </location>
</feature>
<evidence type="ECO:0000256" key="2">
    <source>
        <dbReference type="ARBA" id="ARBA00005462"/>
    </source>
</evidence>
<feature type="domain" description="Fibronectin type-III" evidence="8">
    <location>
        <begin position="422"/>
        <end position="512"/>
    </location>
</feature>
<dbReference type="InterPro" id="IPR013783">
    <property type="entry name" value="Ig-like_fold"/>
</dbReference>
<dbReference type="InterPro" id="IPR011989">
    <property type="entry name" value="ARM-like"/>
</dbReference>
<gene>
    <name evidence="9" type="ORF">CAMP_LOCUS10478</name>
</gene>